<name>A0ABD5RPG0_9EURY</name>
<evidence type="ECO:0000313" key="2">
    <source>
        <dbReference type="Proteomes" id="UP001596099"/>
    </source>
</evidence>
<evidence type="ECO:0000313" key="1">
    <source>
        <dbReference type="EMBL" id="MFC5972396.1"/>
    </source>
</evidence>
<organism evidence="1 2">
    <name type="scientific">Halomarina salina</name>
    <dbReference type="NCBI Taxonomy" id="1872699"/>
    <lineage>
        <taxon>Archaea</taxon>
        <taxon>Methanobacteriati</taxon>
        <taxon>Methanobacteriota</taxon>
        <taxon>Stenosarchaea group</taxon>
        <taxon>Halobacteria</taxon>
        <taxon>Halobacteriales</taxon>
        <taxon>Natronomonadaceae</taxon>
        <taxon>Halomarina</taxon>
    </lineage>
</organism>
<dbReference type="Proteomes" id="UP001596099">
    <property type="component" value="Unassembled WGS sequence"/>
</dbReference>
<dbReference type="RefSeq" id="WP_247415650.1">
    <property type="nucleotide sequence ID" value="NZ_JALLGW010000001.1"/>
</dbReference>
<proteinExistence type="predicted"/>
<keyword evidence="2" id="KW-1185">Reference proteome</keyword>
<dbReference type="AlphaFoldDB" id="A0ABD5RPG0"/>
<accession>A0ABD5RPG0</accession>
<sequence>MSEDRISRVMGAVTDISVSWLIVVVTQGSAFDIAEVTETLLTVKLNVFALPLAAGPVEHSAWVWYVITLLWVRQWLRFFDVSPRSFVSPIQERLDGLTPVSSTTGVANIAPGDD</sequence>
<dbReference type="EMBL" id="JBHSQH010000001">
    <property type="protein sequence ID" value="MFC5972396.1"/>
    <property type="molecule type" value="Genomic_DNA"/>
</dbReference>
<gene>
    <name evidence="1" type="ORF">ACFPYI_13730</name>
</gene>
<reference evidence="1 2" key="1">
    <citation type="journal article" date="2019" name="Int. J. Syst. Evol. Microbiol.">
        <title>The Global Catalogue of Microorganisms (GCM) 10K type strain sequencing project: providing services to taxonomists for standard genome sequencing and annotation.</title>
        <authorList>
            <consortium name="The Broad Institute Genomics Platform"/>
            <consortium name="The Broad Institute Genome Sequencing Center for Infectious Disease"/>
            <person name="Wu L."/>
            <person name="Ma J."/>
        </authorList>
    </citation>
    <scope>NUCLEOTIDE SEQUENCE [LARGE SCALE GENOMIC DNA]</scope>
    <source>
        <strain evidence="1 2">CGMCC 1.12543</strain>
    </source>
</reference>
<comment type="caution">
    <text evidence="1">The sequence shown here is derived from an EMBL/GenBank/DDBJ whole genome shotgun (WGS) entry which is preliminary data.</text>
</comment>
<protein>
    <submittedName>
        <fullName evidence="1">Uncharacterized protein</fullName>
    </submittedName>
</protein>